<evidence type="ECO:0000256" key="1">
    <source>
        <dbReference type="ARBA" id="ARBA00022679"/>
    </source>
</evidence>
<organism evidence="4 5">
    <name type="scientific">Georgenia ruanii</name>
    <dbReference type="NCBI Taxonomy" id="348442"/>
    <lineage>
        <taxon>Bacteria</taxon>
        <taxon>Bacillati</taxon>
        <taxon>Actinomycetota</taxon>
        <taxon>Actinomycetes</taxon>
        <taxon>Micrococcales</taxon>
        <taxon>Bogoriellaceae</taxon>
        <taxon>Georgenia</taxon>
    </lineage>
</organism>
<dbReference type="SUPFAM" id="SSF55729">
    <property type="entry name" value="Acyl-CoA N-acyltransferases (Nat)"/>
    <property type="match status" value="2"/>
</dbReference>
<gene>
    <name evidence="4" type="ORF">GB882_07770</name>
</gene>
<sequence>VAEVPAPHLGLRWRPVTEPDLDQARGLIERCAEVDRPLARLCPAEITERLAGTAAAATESLGGFSQDGTLRAMATVYLPADDVDVLRAFLTATIDPRWRGRGIGRALLDWQDARARQLLAAEGRDLPVRIGAYVDEHLADRRKLYVAAGFSPKRVYQEMRRPVAAPAPDAPLPEGLRLVDWAPDLDDAVRRASNEAFADHWGAEPMSPAAWAVARDEIEPAWSKIAVTPAGEVAAFALTSRHAHAWARLGTSEGYTEQLGVREAYRGRGVARALLVAVVEALAGDGVETAALTVDTVDPALRGFSEDLGYRREGARILYTIEI</sequence>
<evidence type="ECO:0000313" key="4">
    <source>
        <dbReference type="EMBL" id="MPV88560.1"/>
    </source>
</evidence>
<feature type="domain" description="N-acetyltransferase" evidence="3">
    <location>
        <begin position="176"/>
        <end position="323"/>
    </location>
</feature>
<dbReference type="PROSITE" id="PS51186">
    <property type="entry name" value="GNAT"/>
    <property type="match status" value="2"/>
</dbReference>
<dbReference type="Pfam" id="PF00583">
    <property type="entry name" value="Acetyltransf_1"/>
    <property type="match status" value="1"/>
</dbReference>
<keyword evidence="2" id="KW-0012">Acyltransferase</keyword>
<dbReference type="InterPro" id="IPR000182">
    <property type="entry name" value="GNAT_dom"/>
</dbReference>
<dbReference type="InterPro" id="IPR050680">
    <property type="entry name" value="YpeA/RimI_acetyltransf"/>
</dbReference>
<dbReference type="AlphaFoldDB" id="A0A7J9UXG1"/>
<dbReference type="Proteomes" id="UP000429644">
    <property type="component" value="Unassembled WGS sequence"/>
</dbReference>
<dbReference type="GO" id="GO:0016747">
    <property type="term" value="F:acyltransferase activity, transferring groups other than amino-acyl groups"/>
    <property type="evidence" value="ECO:0007669"/>
    <property type="project" value="InterPro"/>
</dbReference>
<evidence type="ECO:0000259" key="3">
    <source>
        <dbReference type="PROSITE" id="PS51186"/>
    </source>
</evidence>
<proteinExistence type="predicted"/>
<keyword evidence="5" id="KW-1185">Reference proteome</keyword>
<dbReference type="CDD" id="cd04301">
    <property type="entry name" value="NAT_SF"/>
    <property type="match status" value="1"/>
</dbReference>
<dbReference type="EMBL" id="WHPD01001683">
    <property type="protein sequence ID" value="MPV88560.1"/>
    <property type="molecule type" value="Genomic_DNA"/>
</dbReference>
<evidence type="ECO:0000256" key="2">
    <source>
        <dbReference type="ARBA" id="ARBA00023315"/>
    </source>
</evidence>
<dbReference type="Gene3D" id="3.40.630.30">
    <property type="match status" value="1"/>
</dbReference>
<comment type="caution">
    <text evidence="4">The sequence shown here is derived from an EMBL/GenBank/DDBJ whole genome shotgun (WGS) entry which is preliminary data.</text>
</comment>
<protein>
    <submittedName>
        <fullName evidence="4">GNAT family N-acetyltransferase</fullName>
    </submittedName>
</protein>
<evidence type="ECO:0000313" key="5">
    <source>
        <dbReference type="Proteomes" id="UP000429644"/>
    </source>
</evidence>
<dbReference type="PANTHER" id="PTHR43420">
    <property type="entry name" value="ACETYLTRANSFERASE"/>
    <property type="match status" value="1"/>
</dbReference>
<name>A0A7J9UXG1_9MICO</name>
<feature type="non-terminal residue" evidence="4">
    <location>
        <position position="1"/>
    </location>
</feature>
<keyword evidence="1 4" id="KW-0808">Transferase</keyword>
<accession>A0A7J9UXG1</accession>
<reference evidence="4 5" key="1">
    <citation type="submission" date="2019-10" db="EMBL/GenBank/DDBJ databases">
        <title>Georgenia wutianyii sp. nov. and Georgenia yuyongxinii sp. nov. isolated from plateau pika (Ochotona curzoniae) in the Qinghai-Tibet plateau of China.</title>
        <authorList>
            <person name="Tian Z."/>
        </authorList>
    </citation>
    <scope>NUCLEOTIDE SEQUENCE [LARGE SCALE GENOMIC DNA]</scope>
    <source>
        <strain evidence="4 5">JCM 15130</strain>
    </source>
</reference>
<dbReference type="InterPro" id="IPR016181">
    <property type="entry name" value="Acyl_CoA_acyltransferase"/>
</dbReference>
<feature type="domain" description="N-acetyltransferase" evidence="3">
    <location>
        <begin position="11"/>
        <end position="179"/>
    </location>
</feature>